<evidence type="ECO:0000256" key="1">
    <source>
        <dbReference type="SAM" id="Phobius"/>
    </source>
</evidence>
<reference evidence="2" key="1">
    <citation type="journal article" date="2021" name="PeerJ">
        <title>Extensive microbial diversity within the chicken gut microbiome revealed by metagenomics and culture.</title>
        <authorList>
            <person name="Gilroy R."/>
            <person name="Ravi A."/>
            <person name="Getino M."/>
            <person name="Pursley I."/>
            <person name="Horton D.L."/>
            <person name="Alikhan N.F."/>
            <person name="Baker D."/>
            <person name="Gharbi K."/>
            <person name="Hall N."/>
            <person name="Watson M."/>
            <person name="Adriaenssens E.M."/>
            <person name="Foster-Nyarko E."/>
            <person name="Jarju S."/>
            <person name="Secka A."/>
            <person name="Antonio M."/>
            <person name="Oren A."/>
            <person name="Chaudhuri R.R."/>
            <person name="La Ragione R."/>
            <person name="Hildebrand F."/>
            <person name="Pallen M.J."/>
        </authorList>
    </citation>
    <scope>NUCLEOTIDE SEQUENCE</scope>
    <source>
        <strain evidence="2">CHK173-259</strain>
    </source>
</reference>
<keyword evidence="1" id="KW-0812">Transmembrane</keyword>
<feature type="transmembrane region" description="Helical" evidence="1">
    <location>
        <begin position="68"/>
        <end position="90"/>
    </location>
</feature>
<reference evidence="2" key="2">
    <citation type="submission" date="2021-04" db="EMBL/GenBank/DDBJ databases">
        <authorList>
            <person name="Gilroy R."/>
        </authorList>
    </citation>
    <scope>NUCLEOTIDE SEQUENCE</scope>
    <source>
        <strain evidence="2">CHK173-259</strain>
    </source>
</reference>
<accession>A0A9D1QS60</accession>
<gene>
    <name evidence="2" type="ORF">H9875_04220</name>
</gene>
<organism evidence="2 3">
    <name type="scientific">Candidatus Levilactobacillus faecigallinarum</name>
    <dbReference type="NCBI Taxonomy" id="2838638"/>
    <lineage>
        <taxon>Bacteria</taxon>
        <taxon>Bacillati</taxon>
        <taxon>Bacillota</taxon>
        <taxon>Bacilli</taxon>
        <taxon>Lactobacillales</taxon>
        <taxon>Lactobacillaceae</taxon>
        <taxon>Levilactobacillus</taxon>
    </lineage>
</organism>
<dbReference type="AlphaFoldDB" id="A0A9D1QS60"/>
<keyword evidence="1" id="KW-0472">Membrane</keyword>
<name>A0A9D1QS60_9LACO</name>
<keyword evidence="1" id="KW-1133">Transmembrane helix</keyword>
<protein>
    <submittedName>
        <fullName evidence="2">Uncharacterized protein</fullName>
    </submittedName>
</protein>
<evidence type="ECO:0000313" key="2">
    <source>
        <dbReference type="EMBL" id="HIW71814.1"/>
    </source>
</evidence>
<dbReference type="EMBL" id="DXGJ01000030">
    <property type="protein sequence ID" value="HIW71814.1"/>
    <property type="molecule type" value="Genomic_DNA"/>
</dbReference>
<comment type="caution">
    <text evidence="2">The sequence shown here is derived from an EMBL/GenBank/DDBJ whole genome shotgun (WGS) entry which is preliminary data.</text>
</comment>
<sequence>MTSEKWRGVAWGLVGILAGAYALQGATSWAYRIIPSEPATLSLGLVLSVISLIGIVRTFRRQTGWRIVWLVVAFWVALLGAVMDGLLLWFGRTVTGFY</sequence>
<feature type="transmembrane region" description="Helical" evidence="1">
    <location>
        <begin position="38"/>
        <end position="56"/>
    </location>
</feature>
<evidence type="ECO:0000313" key="3">
    <source>
        <dbReference type="Proteomes" id="UP000886822"/>
    </source>
</evidence>
<dbReference type="Proteomes" id="UP000886822">
    <property type="component" value="Unassembled WGS sequence"/>
</dbReference>
<proteinExistence type="predicted"/>